<dbReference type="EMBL" id="JAAAHW010011724">
    <property type="protein sequence ID" value="KAF9917869.1"/>
    <property type="molecule type" value="Genomic_DNA"/>
</dbReference>
<dbReference type="SUPFAM" id="SSF48371">
    <property type="entry name" value="ARM repeat"/>
    <property type="match status" value="1"/>
</dbReference>
<dbReference type="AlphaFoldDB" id="A0A9P6LR08"/>
<feature type="non-terminal residue" evidence="1">
    <location>
        <position position="1"/>
    </location>
</feature>
<dbReference type="Proteomes" id="UP000749646">
    <property type="component" value="Unassembled WGS sequence"/>
</dbReference>
<reference evidence="1" key="1">
    <citation type="journal article" date="2020" name="Fungal Divers.">
        <title>Resolving the Mortierellaceae phylogeny through synthesis of multi-gene phylogenetics and phylogenomics.</title>
        <authorList>
            <person name="Vandepol N."/>
            <person name="Liber J."/>
            <person name="Desiro A."/>
            <person name="Na H."/>
            <person name="Kennedy M."/>
            <person name="Barry K."/>
            <person name="Grigoriev I.V."/>
            <person name="Miller A.N."/>
            <person name="O'Donnell K."/>
            <person name="Stajich J.E."/>
            <person name="Bonito G."/>
        </authorList>
    </citation>
    <scope>NUCLEOTIDE SEQUENCE</scope>
    <source>
        <strain evidence="1">MES-2147</strain>
    </source>
</reference>
<keyword evidence="2" id="KW-1185">Reference proteome</keyword>
<dbReference type="InterPro" id="IPR016024">
    <property type="entry name" value="ARM-type_fold"/>
</dbReference>
<sequence length="164" mass="17762">NSITQLRMTEALTELAGRSHRSLNVLENAGLLESLKHGLSAADILTRFNVIEILSEFGTTASGSDFLDHSGILKQLATVVEDEAVQDSLGVNAIVKLYGKLGASDQIDFVSMDMKYQILAQLERLLVGDDDFEPDESLKVEAMASIGLIGGNVLNVEWLSQSHC</sequence>
<name>A0A9P6LR08_9FUNG</name>
<dbReference type="PANTHER" id="PTHR13554:SF10">
    <property type="entry name" value="26S PROTEASOME NON-ATPASE REGULATORY SUBUNIT 5"/>
    <property type="match status" value="1"/>
</dbReference>
<proteinExistence type="predicted"/>
<evidence type="ECO:0000313" key="1">
    <source>
        <dbReference type="EMBL" id="KAF9917869.1"/>
    </source>
</evidence>
<evidence type="ECO:0000313" key="2">
    <source>
        <dbReference type="Proteomes" id="UP000749646"/>
    </source>
</evidence>
<dbReference type="GO" id="GO:0005829">
    <property type="term" value="C:cytosol"/>
    <property type="evidence" value="ECO:0007669"/>
    <property type="project" value="TreeGrafter"/>
</dbReference>
<dbReference type="Pfam" id="PF10508">
    <property type="entry name" value="Proteasom_PSMB"/>
    <property type="match status" value="1"/>
</dbReference>
<feature type="non-terminal residue" evidence="1">
    <location>
        <position position="164"/>
    </location>
</feature>
<dbReference type="GO" id="GO:0043248">
    <property type="term" value="P:proteasome assembly"/>
    <property type="evidence" value="ECO:0007669"/>
    <property type="project" value="InterPro"/>
</dbReference>
<dbReference type="PANTHER" id="PTHR13554">
    <property type="entry name" value="26S PROTEASOME NON-ATPASE REGULATORY SUBUNIT 5-RELATED"/>
    <property type="match status" value="1"/>
</dbReference>
<dbReference type="OrthoDB" id="10250600at2759"/>
<dbReference type="InterPro" id="IPR019538">
    <property type="entry name" value="PSMD5"/>
</dbReference>
<accession>A0A9P6LR08</accession>
<protein>
    <submittedName>
        <fullName evidence="1">Uncharacterized protein</fullName>
    </submittedName>
</protein>
<comment type="caution">
    <text evidence="1">The sequence shown here is derived from an EMBL/GenBank/DDBJ whole genome shotgun (WGS) entry which is preliminary data.</text>
</comment>
<organism evidence="1 2">
    <name type="scientific">Modicella reniformis</name>
    <dbReference type="NCBI Taxonomy" id="1440133"/>
    <lineage>
        <taxon>Eukaryota</taxon>
        <taxon>Fungi</taxon>
        <taxon>Fungi incertae sedis</taxon>
        <taxon>Mucoromycota</taxon>
        <taxon>Mortierellomycotina</taxon>
        <taxon>Mortierellomycetes</taxon>
        <taxon>Mortierellales</taxon>
        <taxon>Mortierellaceae</taxon>
        <taxon>Modicella</taxon>
    </lineage>
</organism>
<gene>
    <name evidence="1" type="ORF">BGZ65_012701</name>
</gene>